<dbReference type="InterPro" id="IPR033747">
    <property type="entry name" value="PurE_ClassI"/>
</dbReference>
<dbReference type="PANTHER" id="PTHR23046">
    <property type="entry name" value="PHOSPHORIBOSYLAMINOIMIDAZOLE CARBOXYLASE CATALYTIC SUBUNIT"/>
    <property type="match status" value="1"/>
</dbReference>
<keyword evidence="2 3" id="KW-0413">Isomerase</keyword>
<dbReference type="PIRSF" id="PIRSF001338">
    <property type="entry name" value="AIR_carboxylase"/>
    <property type="match status" value="1"/>
</dbReference>
<gene>
    <name evidence="3 7" type="primary">purE</name>
    <name evidence="7" type="ORF">DHM44_06245</name>
</gene>
<comment type="catalytic activity">
    <reaction evidence="3 4">
        <text>5-carboxyamino-1-(5-phospho-D-ribosyl)imidazole + H(+) = 5-amino-1-(5-phospho-D-ribosyl)imidazole-4-carboxylate</text>
        <dbReference type="Rhea" id="RHEA:13193"/>
        <dbReference type="ChEBI" id="CHEBI:15378"/>
        <dbReference type="ChEBI" id="CHEBI:58730"/>
        <dbReference type="ChEBI" id="CHEBI:77657"/>
        <dbReference type="EC" id="5.4.99.18"/>
    </reaction>
</comment>
<dbReference type="InterPro" id="IPR024694">
    <property type="entry name" value="PurE_prokaryotes"/>
</dbReference>
<sequence length="168" mass="17922">MSKVGIIMGSKSDIEIAEKVMDTLDEFGVEWEVTVSSAHRTPEKTADWVKNAPHRGVKVIVAIAGAAAHLAGVVASETHIPVLAVPVASTSLQGMDALLSMVQMPGGVPVATMAIGKAGAKNAAIFSVQIISAGDEILEKKLLDYKKEMAEKVYKDDEEIQRRLKNRG</sequence>
<dbReference type="SMART" id="SM01001">
    <property type="entry name" value="AIRC"/>
    <property type="match status" value="1"/>
</dbReference>
<evidence type="ECO:0000256" key="5">
    <source>
        <dbReference type="PIRSR" id="PIRSR001338-1"/>
    </source>
</evidence>
<evidence type="ECO:0000256" key="3">
    <source>
        <dbReference type="HAMAP-Rule" id="MF_01929"/>
    </source>
</evidence>
<name>A0A3D5QDL9_FLESI</name>
<dbReference type="SUPFAM" id="SSF52255">
    <property type="entry name" value="N5-CAIR mutase (phosphoribosylaminoimidazole carboxylase, PurE)"/>
    <property type="match status" value="1"/>
</dbReference>
<accession>A0A3D5QDL9</accession>
<keyword evidence="1 3" id="KW-0658">Purine biosynthesis</keyword>
<dbReference type="Gene3D" id="3.40.50.1970">
    <property type="match status" value="1"/>
</dbReference>
<dbReference type="EC" id="5.4.99.18" evidence="3 4"/>
<feature type="binding site" evidence="3 5">
    <location>
        <position position="10"/>
    </location>
    <ligand>
        <name>substrate</name>
    </ligand>
</feature>
<reference evidence="7 8" key="1">
    <citation type="journal article" date="2018" name="Nat. Biotechnol.">
        <title>A standardized bacterial taxonomy based on genome phylogeny substantially revises the tree of life.</title>
        <authorList>
            <person name="Parks D.H."/>
            <person name="Chuvochina M."/>
            <person name="Waite D.W."/>
            <person name="Rinke C."/>
            <person name="Skarshewski A."/>
            <person name="Chaumeil P.A."/>
            <person name="Hugenholtz P."/>
        </authorList>
    </citation>
    <scope>NUCLEOTIDE SEQUENCE [LARGE SCALE GENOMIC DNA]</scope>
    <source>
        <strain evidence="7">UBA8672</strain>
    </source>
</reference>
<dbReference type="NCBIfam" id="TIGR01162">
    <property type="entry name" value="purE"/>
    <property type="match status" value="1"/>
</dbReference>
<feature type="domain" description="PurE" evidence="6">
    <location>
        <begin position="2"/>
        <end position="153"/>
    </location>
</feature>
<dbReference type="GO" id="GO:0006189">
    <property type="term" value="P:'de novo' IMP biosynthetic process"/>
    <property type="evidence" value="ECO:0007669"/>
    <property type="project" value="UniProtKB-UniRule"/>
</dbReference>
<dbReference type="InterPro" id="IPR000031">
    <property type="entry name" value="PurE_dom"/>
</dbReference>
<dbReference type="AlphaFoldDB" id="A0A3D5QDL9"/>
<evidence type="ECO:0000313" key="8">
    <source>
        <dbReference type="Proteomes" id="UP000262325"/>
    </source>
</evidence>
<dbReference type="GO" id="GO:0034023">
    <property type="term" value="F:5-(carboxyamino)imidazole ribonucleotide mutase activity"/>
    <property type="evidence" value="ECO:0007669"/>
    <property type="project" value="UniProtKB-UniRule"/>
</dbReference>
<dbReference type="RefSeq" id="WP_013885962.1">
    <property type="nucleotide sequence ID" value="NZ_JAAZVV010000037.1"/>
</dbReference>
<comment type="function">
    <text evidence="3 4">Catalyzes the conversion of N5-carboxyaminoimidazole ribonucleotide (N5-CAIR) to 4-carboxy-5-aminoimidazole ribonucleotide (CAIR).</text>
</comment>
<dbReference type="HAMAP" id="MF_01929">
    <property type="entry name" value="PurE_classI"/>
    <property type="match status" value="1"/>
</dbReference>
<evidence type="ECO:0000259" key="6">
    <source>
        <dbReference type="SMART" id="SM01001"/>
    </source>
</evidence>
<dbReference type="Proteomes" id="UP000262325">
    <property type="component" value="Unassembled WGS sequence"/>
</dbReference>
<protein>
    <recommendedName>
        <fullName evidence="3 4">N5-carboxyaminoimidazole ribonucleotide mutase</fullName>
        <shortName evidence="3 4">N5-CAIR mutase</shortName>
        <ecNumber evidence="3 4">5.4.99.18</ecNumber>
    </recommendedName>
    <alternativeName>
        <fullName evidence="3">5-(carboxyamino)imidazole ribonucleotide mutase</fullName>
    </alternativeName>
</protein>
<dbReference type="Pfam" id="PF00731">
    <property type="entry name" value="AIRC"/>
    <property type="match status" value="1"/>
</dbReference>
<comment type="similarity">
    <text evidence="3">Belongs to the AIR carboxylase family. Class I subfamily.</text>
</comment>
<evidence type="ECO:0000256" key="4">
    <source>
        <dbReference type="PIRNR" id="PIRNR001338"/>
    </source>
</evidence>
<evidence type="ECO:0000313" key="7">
    <source>
        <dbReference type="EMBL" id="HCW93262.1"/>
    </source>
</evidence>
<dbReference type="OMA" id="SDWPVME"/>
<feature type="binding site" evidence="3 5">
    <location>
        <position position="13"/>
    </location>
    <ligand>
        <name>substrate</name>
    </ligand>
</feature>
<evidence type="ECO:0000256" key="1">
    <source>
        <dbReference type="ARBA" id="ARBA00022755"/>
    </source>
</evidence>
<comment type="pathway">
    <text evidence="3 4">Purine metabolism; IMP biosynthesis via de novo pathway; 5-amino-1-(5-phospho-D-ribosyl)imidazole-4-carboxylate from 5-amino-1-(5-phospho-D-ribosyl)imidazole (N5-CAIR route): step 2/2.</text>
</comment>
<comment type="caution">
    <text evidence="7">The sequence shown here is derived from an EMBL/GenBank/DDBJ whole genome shotgun (WGS) entry which is preliminary data.</text>
</comment>
<organism evidence="7 8">
    <name type="scientific">Flexistipes sinusarabici</name>
    <dbReference type="NCBI Taxonomy" id="2352"/>
    <lineage>
        <taxon>Bacteria</taxon>
        <taxon>Pseudomonadati</taxon>
        <taxon>Deferribacterota</taxon>
        <taxon>Deferribacteres</taxon>
        <taxon>Deferribacterales</taxon>
        <taxon>Flexistipitaceae</taxon>
        <taxon>Flexistipes</taxon>
    </lineage>
</organism>
<dbReference type="PANTHER" id="PTHR23046:SF2">
    <property type="entry name" value="PHOSPHORIBOSYLAMINOIMIDAZOLE CARBOXYLASE"/>
    <property type="match status" value="1"/>
</dbReference>
<dbReference type="EMBL" id="DPPF01000122">
    <property type="protein sequence ID" value="HCW93262.1"/>
    <property type="molecule type" value="Genomic_DNA"/>
</dbReference>
<proteinExistence type="inferred from homology"/>
<feature type="binding site" evidence="3 5">
    <location>
        <position position="40"/>
    </location>
    <ligand>
        <name>substrate</name>
    </ligand>
</feature>
<evidence type="ECO:0000256" key="2">
    <source>
        <dbReference type="ARBA" id="ARBA00023235"/>
    </source>
</evidence>
<dbReference type="UniPathway" id="UPA00074">
    <property type="reaction ID" value="UER00943"/>
</dbReference>